<dbReference type="RefSeq" id="WP_017959417.1">
    <property type="nucleotide sequence ID" value="NZ_CP022564.1"/>
</dbReference>
<dbReference type="Proteomes" id="UP000662259">
    <property type="component" value="Unassembled WGS sequence"/>
</dbReference>
<comment type="caution">
    <text evidence="3">The sequence shown here is derived from an EMBL/GenBank/DDBJ whole genome shotgun (WGS) entry which is preliminary data.</text>
</comment>
<dbReference type="EMBL" id="WIEZ01000026">
    <property type="protein sequence ID" value="NKM49745.1"/>
    <property type="molecule type" value="Genomic_DNA"/>
</dbReference>
<feature type="transmembrane region" description="Helical" evidence="2">
    <location>
        <begin position="30"/>
        <end position="49"/>
    </location>
</feature>
<evidence type="ECO:0000256" key="1">
    <source>
        <dbReference type="SAM" id="MobiDB-lite"/>
    </source>
</evidence>
<keyword evidence="2" id="KW-0812">Transmembrane</keyword>
<dbReference type="AlphaFoldDB" id="A0A4R0BRC1"/>
<feature type="transmembrane region" description="Helical" evidence="2">
    <location>
        <begin position="61"/>
        <end position="90"/>
    </location>
</feature>
<evidence type="ECO:0000313" key="3">
    <source>
        <dbReference type="EMBL" id="NKM49745.1"/>
    </source>
</evidence>
<organism evidence="3 4">
    <name type="scientific">Rhizobium leguminosarum bv. viciae</name>
    <dbReference type="NCBI Taxonomy" id="387"/>
    <lineage>
        <taxon>Bacteria</taxon>
        <taxon>Pseudomonadati</taxon>
        <taxon>Pseudomonadota</taxon>
        <taxon>Alphaproteobacteria</taxon>
        <taxon>Hyphomicrobiales</taxon>
        <taxon>Rhizobiaceae</taxon>
        <taxon>Rhizobium/Agrobacterium group</taxon>
        <taxon>Rhizobium</taxon>
    </lineage>
</organism>
<keyword evidence="2" id="KW-0472">Membrane</keyword>
<evidence type="ECO:0000256" key="2">
    <source>
        <dbReference type="SAM" id="Phobius"/>
    </source>
</evidence>
<reference evidence="3" key="1">
    <citation type="submission" date="2019-10" db="EMBL/GenBank/DDBJ databases">
        <title>Rhizobium leguminosarum symbiovar viciae collection.</title>
        <authorList>
            <person name="Boivin S."/>
            <person name="Lepetit M."/>
        </authorList>
    </citation>
    <scope>NUCLEOTIDE SEQUENCE</scope>
    <source>
        <strain evidence="3">L143</strain>
    </source>
</reference>
<feature type="region of interest" description="Disordered" evidence="1">
    <location>
        <begin position="1"/>
        <end position="25"/>
    </location>
</feature>
<protein>
    <recommendedName>
        <fullName evidence="5">Transmembrane protein</fullName>
    </recommendedName>
</protein>
<sequence length="104" mass="10422">MEDTDHQSPLGASGTTESPRIRTIDPSESVTGVGIVFGILGAVIGAVSTALLGDASSVGSWIAYCFIAALAGGSAGIVIGGMFGAIFGVIRGVTIPARKDRKTQ</sequence>
<evidence type="ECO:0008006" key="5">
    <source>
        <dbReference type="Google" id="ProtNLM"/>
    </source>
</evidence>
<keyword evidence="2" id="KW-1133">Transmembrane helix</keyword>
<name>A0A4R0BRC1_RHILV</name>
<gene>
    <name evidence="3" type="ORF">GFL91_33410</name>
</gene>
<proteinExistence type="predicted"/>
<evidence type="ECO:0000313" key="4">
    <source>
        <dbReference type="Proteomes" id="UP000662259"/>
    </source>
</evidence>
<accession>A0A4R0BRC1</accession>